<organism evidence="6 7">
    <name type="scientific">Candida viswanathii</name>
    <dbReference type="NCBI Taxonomy" id="5486"/>
    <lineage>
        <taxon>Eukaryota</taxon>
        <taxon>Fungi</taxon>
        <taxon>Dikarya</taxon>
        <taxon>Ascomycota</taxon>
        <taxon>Saccharomycotina</taxon>
        <taxon>Pichiomycetes</taxon>
        <taxon>Debaryomycetaceae</taxon>
        <taxon>Candida/Lodderomyces clade</taxon>
        <taxon>Candida</taxon>
    </lineage>
</organism>
<keyword evidence="7" id="KW-1185">Reference proteome</keyword>
<evidence type="ECO:0000256" key="4">
    <source>
        <dbReference type="SAM" id="MobiDB-lite"/>
    </source>
</evidence>
<evidence type="ECO:0000259" key="5">
    <source>
        <dbReference type="PROSITE" id="PS50011"/>
    </source>
</evidence>
<dbReference type="GO" id="GO:0005524">
    <property type="term" value="F:ATP binding"/>
    <property type="evidence" value="ECO:0007669"/>
    <property type="project" value="UniProtKB-UniRule"/>
</dbReference>
<comment type="caution">
    <text evidence="6">The sequence shown here is derived from an EMBL/GenBank/DDBJ whole genome shotgun (WGS) entry which is preliminary data.</text>
</comment>
<dbReference type="Proteomes" id="UP000253472">
    <property type="component" value="Unassembled WGS sequence"/>
</dbReference>
<feature type="binding site" evidence="3">
    <location>
        <position position="86"/>
    </location>
    <ligand>
        <name>ATP</name>
        <dbReference type="ChEBI" id="CHEBI:30616"/>
    </ligand>
</feature>
<evidence type="ECO:0000313" key="7">
    <source>
        <dbReference type="Proteomes" id="UP000253472"/>
    </source>
</evidence>
<dbReference type="EMBL" id="QLNQ01000029">
    <property type="protein sequence ID" value="RCK56310.1"/>
    <property type="molecule type" value="Genomic_DNA"/>
</dbReference>
<dbReference type="SMART" id="SM00220">
    <property type="entry name" value="S_TKc"/>
    <property type="match status" value="1"/>
</dbReference>
<evidence type="ECO:0000256" key="2">
    <source>
        <dbReference type="ARBA" id="ARBA00022840"/>
    </source>
</evidence>
<dbReference type="InterPro" id="IPR011009">
    <property type="entry name" value="Kinase-like_dom_sf"/>
</dbReference>
<dbReference type="GO" id="GO:0004672">
    <property type="term" value="F:protein kinase activity"/>
    <property type="evidence" value="ECO:0007669"/>
    <property type="project" value="InterPro"/>
</dbReference>
<dbReference type="PROSITE" id="PS50011">
    <property type="entry name" value="PROTEIN_KINASE_DOM"/>
    <property type="match status" value="1"/>
</dbReference>
<feature type="domain" description="Protein kinase" evidence="5">
    <location>
        <begin position="57"/>
        <end position="360"/>
    </location>
</feature>
<accession>A0A367XSU4</accession>
<feature type="region of interest" description="Disordered" evidence="4">
    <location>
        <begin position="472"/>
        <end position="517"/>
    </location>
</feature>
<keyword evidence="6" id="KW-0808">Transferase</keyword>
<dbReference type="AlphaFoldDB" id="A0A367XSU4"/>
<dbReference type="InterPro" id="IPR017441">
    <property type="entry name" value="Protein_kinase_ATP_BS"/>
</dbReference>
<dbReference type="SUPFAM" id="SSF56112">
    <property type="entry name" value="Protein kinase-like (PK-like)"/>
    <property type="match status" value="1"/>
</dbReference>
<protein>
    <submittedName>
        <fullName evidence="6">Serine/threonine-protein kinase srk1</fullName>
    </submittedName>
</protein>
<evidence type="ECO:0000256" key="3">
    <source>
        <dbReference type="PROSITE-ProRule" id="PRU10141"/>
    </source>
</evidence>
<dbReference type="OrthoDB" id="1738954at2759"/>
<reference evidence="6 7" key="1">
    <citation type="submission" date="2018-06" db="EMBL/GenBank/DDBJ databases">
        <title>Whole genome sequencing of Candida tropicalis (genome annotated by CSBL at Korea University).</title>
        <authorList>
            <person name="Ahn J."/>
        </authorList>
    </citation>
    <scope>NUCLEOTIDE SEQUENCE [LARGE SCALE GENOMIC DNA]</scope>
    <source>
        <strain evidence="6 7">ATCC 20962</strain>
    </source>
</reference>
<dbReference type="PROSITE" id="PS00107">
    <property type="entry name" value="PROTEIN_KINASE_ATP"/>
    <property type="match status" value="1"/>
</dbReference>
<keyword evidence="2 3" id="KW-0067">ATP-binding</keyword>
<feature type="compositionally biased region" description="Acidic residues" evidence="4">
    <location>
        <begin position="507"/>
        <end position="517"/>
    </location>
</feature>
<dbReference type="STRING" id="5486.A0A367XSU4"/>
<dbReference type="FunFam" id="3.30.200.20:FF:000042">
    <property type="entry name" value="Aurora kinase A"/>
    <property type="match status" value="1"/>
</dbReference>
<feature type="compositionally biased region" description="Acidic residues" evidence="4">
    <location>
        <begin position="477"/>
        <end position="500"/>
    </location>
</feature>
<dbReference type="PANTHER" id="PTHR24347">
    <property type="entry name" value="SERINE/THREONINE-PROTEIN KINASE"/>
    <property type="match status" value="1"/>
</dbReference>
<dbReference type="PROSITE" id="PS00108">
    <property type="entry name" value="PROTEIN_KINASE_ST"/>
    <property type="match status" value="1"/>
</dbReference>
<proteinExistence type="predicted"/>
<name>A0A367XSU4_9ASCO</name>
<dbReference type="Pfam" id="PF00069">
    <property type="entry name" value="Pkinase"/>
    <property type="match status" value="1"/>
</dbReference>
<keyword evidence="6" id="KW-0418">Kinase</keyword>
<evidence type="ECO:0000313" key="6">
    <source>
        <dbReference type="EMBL" id="RCK56310.1"/>
    </source>
</evidence>
<dbReference type="Gene3D" id="3.30.200.20">
    <property type="entry name" value="Phosphorylase Kinase, domain 1"/>
    <property type="match status" value="1"/>
</dbReference>
<keyword evidence="1 3" id="KW-0547">Nucleotide-binding</keyword>
<dbReference type="InterPro" id="IPR000719">
    <property type="entry name" value="Prot_kinase_dom"/>
</dbReference>
<evidence type="ECO:0000256" key="1">
    <source>
        <dbReference type="ARBA" id="ARBA00022741"/>
    </source>
</evidence>
<dbReference type="GO" id="GO:0030447">
    <property type="term" value="P:filamentous growth"/>
    <property type="evidence" value="ECO:0007669"/>
    <property type="project" value="UniProtKB-ARBA"/>
</dbReference>
<dbReference type="InterPro" id="IPR008271">
    <property type="entry name" value="Ser/Thr_kinase_AS"/>
</dbReference>
<gene>
    <name evidence="6" type="primary">srk1_2</name>
    <name evidence="6" type="ORF">Cantr_05553</name>
</gene>
<sequence>MTRSSTDSSATNYSLYTTTTRSSDYEDSLFSSDEKLTSSFTIDSSLNNLYPDLPSNFKLLSVLGEGAFSIVYKAVNLLTNSIVAVKIINKANLSSKQLRNIKHEINIMKRIKHHGNVIQLLDHIDSINNSFLILEYCNGGEIFDKILEFTYLSEDLSCHIFKQLLNAVESLHNLNIVHRDIKPENLLFKRIPYFMRPKEDFVKSLRKSDDSNKVDEGEFKAGIGGGTIGVIKLADFGLAKQLATNTIAQTPCGTTGYTAPEVFVCNHNDSVYTNNSNSYSKAVDIWSMGCVLYTIMCGFPPFYDENIEVLTDNVTKGRFTFLQPWWDEISADAKDLISKMLNINPDQRITIEEIWQHPWIVNRSSADELTRNYFPHTVDTAISDDDSGNSLAVPKLNQPVVSPRALAIKKVFNNPAMTSDKLEEPASYFIEDIAEEDEDEDLPASEEFVPERGYVRTPFPKEVNFKDVFNFGKPKFDDDDDDDDDEEDDEKDVEDDEDVEERISQLNDDEFDDEVSELGDQVGSLNISHFSPRYVELFREDVEEEEGYSTTNSANLDSDAAAQCQTRSSSVISGMNGDFKFTLNLNNSNLLARRKNSVV</sequence>
<dbReference type="Gene3D" id="1.10.510.10">
    <property type="entry name" value="Transferase(Phosphotransferase) domain 1"/>
    <property type="match status" value="1"/>
</dbReference>